<feature type="coiled-coil region" evidence="1">
    <location>
        <begin position="953"/>
        <end position="1005"/>
    </location>
</feature>
<feature type="coiled-coil region" evidence="1">
    <location>
        <begin position="233"/>
        <end position="340"/>
    </location>
</feature>
<dbReference type="InterPro" id="IPR037213">
    <property type="entry name" value="Run_dom_sf"/>
</dbReference>
<protein>
    <submittedName>
        <fullName evidence="4">FYCO1 protein</fullName>
    </submittedName>
</protein>
<evidence type="ECO:0000259" key="3">
    <source>
        <dbReference type="PROSITE" id="PS50826"/>
    </source>
</evidence>
<evidence type="ECO:0000313" key="4">
    <source>
        <dbReference type="EMBL" id="NXW96561.1"/>
    </source>
</evidence>
<sequence>MAATSGESQLQRIIRDLQDAVTELSKEFKEGGEPITDDSVNLQKFSYKLEYLLQFDQKEKNTLLGNRKDYWDYFCDCLAKVKGANDGIRFVKSITELRTSLGKGRAFLRYSLVHQRLADTLQQCFMNTKVTSDWYYARSPFLNSKMSSDIVGQLYELTDVQFDLASRGYDLDAAWPAFARRTLSSLGSSAYLWKPPSRSSSMSSLVSSYLQAQEFPSSPDANSSLNVEHLEGFEEMRVELDQAELRQRELQDRIHQLEMENQELQAAVNLQKEQVQVEKEKSNNYSEENSRLTKMITELQKQCEVSHSTQSTVHDLQKCLQSLELNAVEQQKEYSTKLEQLVTSKEDCASKLQVLNQELEASRALVAMKDLCIDELKAKLSSTEQKNLNLLAKVDAALEEKGQQATAHCDSALQIRALLEKLQEIEKEKADMQRLNDEHASQLKAAREELQLKEEAQKELESRYNRLTADYKEESEKLRGSLETMAKEMDAVQKALTLKGKEMAELQTQVMGSLAQVGSLEKKLEEARKEKEKLEEEYGRREGALKQEAQSQAEQLELQEGRLTKVSQTARSLEDQNQKLLSEKEHLSQKVKELEEQMEQQNSAVSEMGEESRKLKAENANLQHEIDDALVSVDEKEKKLRGENKQLDEDLLNARRQSQILEEKLEALHSDYEELKQREETTKESYASLEGQLKSAKQHSLQMEKSLGALKESKECLQSQLTEKEAELQGMESQCEQLRAEAERHRKKAETLEVEKLSVEKTCLHQTKLIESLTSEKESVEQHQLQQAASLEKEAKELASRLTVSEEQLEVNRGEVSRLQAEVLDLRVKLQQITDEREQMRGQLAITETVLSEQKALVQQLKEQSESLNRNHVQELVQCKEREEVLKKEQETAVYQKAELENNFLNLKEELSKVKQYLEVARMENEENKDLLHRTNTDMAELGIQICALTSEKVDAEEQLSQATEKLKELEEQAAEQQEKLKLDISNLRQENESLQEKLEEAQICAAAVPSLQLQLETVKKQAQSFQETSQEELSAIKFQMSTEILNYQTKFKAVSEECGKVREQLEEQRRQQHAAEEEIAELQAANTSLSRKLEEAREQLSESETARLQKEEEVTSLRQLLER</sequence>
<keyword evidence="1" id="KW-0175">Coiled coil</keyword>
<dbReference type="EMBL" id="WAAC01000890">
    <property type="protein sequence ID" value="NXW96561.1"/>
    <property type="molecule type" value="Genomic_DNA"/>
</dbReference>
<dbReference type="PANTHER" id="PTHR46753">
    <property type="entry name" value="FYVE AND COILED-COIL DOMAIN-CONTAINING PROTEIN 1"/>
    <property type="match status" value="1"/>
</dbReference>
<feature type="non-terminal residue" evidence="4">
    <location>
        <position position="1124"/>
    </location>
</feature>
<dbReference type="PANTHER" id="PTHR46753:SF4">
    <property type="entry name" value="FYVE AND COILED-COIL DOMAIN AUTOPHAGY ADAPTOR 1"/>
    <property type="match status" value="1"/>
</dbReference>
<name>A0A852GAP4_9CHAR</name>
<dbReference type="Gene3D" id="1.20.58.900">
    <property type="match status" value="1"/>
</dbReference>
<organism evidence="4 5">
    <name type="scientific">Larus smithsonianus</name>
    <name type="common">American herring gull</name>
    <dbReference type="NCBI Taxonomy" id="243888"/>
    <lineage>
        <taxon>Eukaryota</taxon>
        <taxon>Metazoa</taxon>
        <taxon>Chordata</taxon>
        <taxon>Craniata</taxon>
        <taxon>Vertebrata</taxon>
        <taxon>Euteleostomi</taxon>
        <taxon>Archelosauria</taxon>
        <taxon>Archosauria</taxon>
        <taxon>Dinosauria</taxon>
        <taxon>Saurischia</taxon>
        <taxon>Theropoda</taxon>
        <taxon>Coelurosauria</taxon>
        <taxon>Aves</taxon>
        <taxon>Neognathae</taxon>
        <taxon>Neoaves</taxon>
        <taxon>Charadriiformes</taxon>
        <taxon>Laridae</taxon>
        <taxon>Larus</taxon>
    </lineage>
</organism>
<feature type="domain" description="RUN" evidence="3">
    <location>
        <begin position="36"/>
        <end position="169"/>
    </location>
</feature>
<dbReference type="GO" id="GO:0005770">
    <property type="term" value="C:late endosome"/>
    <property type="evidence" value="ECO:0007669"/>
    <property type="project" value="TreeGrafter"/>
</dbReference>
<dbReference type="SUPFAM" id="SSF140741">
    <property type="entry name" value="RUN domain-like"/>
    <property type="match status" value="1"/>
</dbReference>
<dbReference type="AlphaFoldDB" id="A0A852GAP4"/>
<dbReference type="PROSITE" id="PS50826">
    <property type="entry name" value="RUN"/>
    <property type="match status" value="1"/>
</dbReference>
<evidence type="ECO:0000256" key="2">
    <source>
        <dbReference type="SAM" id="MobiDB-lite"/>
    </source>
</evidence>
<gene>
    <name evidence="4" type="primary">Fyco1_0</name>
    <name evidence="4" type="ORF">LARSMI_R02326</name>
</gene>
<dbReference type="FunFam" id="1.20.58.900:FF:000010">
    <property type="entry name" value="FYVE and coiled-coil domain containing 1"/>
    <property type="match status" value="1"/>
</dbReference>
<feature type="region of interest" description="Disordered" evidence="2">
    <location>
        <begin position="1086"/>
        <end position="1124"/>
    </location>
</feature>
<dbReference type="GO" id="GO:0072383">
    <property type="term" value="P:plus-end-directed vesicle transport along microtubule"/>
    <property type="evidence" value="ECO:0007669"/>
    <property type="project" value="TreeGrafter"/>
</dbReference>
<feature type="compositionally biased region" description="Low complexity" evidence="2">
    <location>
        <begin position="546"/>
        <end position="555"/>
    </location>
</feature>
<evidence type="ECO:0000313" key="5">
    <source>
        <dbReference type="Proteomes" id="UP000620207"/>
    </source>
</evidence>
<comment type="caution">
    <text evidence="4">The sequence shown here is derived from an EMBL/GenBank/DDBJ whole genome shotgun (WGS) entry which is preliminary data.</text>
</comment>
<dbReference type="InterPro" id="IPR047336">
    <property type="entry name" value="RUN_FYCO1"/>
</dbReference>
<accession>A0A852GAP4</accession>
<dbReference type="GO" id="GO:0005764">
    <property type="term" value="C:lysosome"/>
    <property type="evidence" value="ECO:0007669"/>
    <property type="project" value="TreeGrafter"/>
</dbReference>
<reference evidence="4" key="1">
    <citation type="submission" date="2020-02" db="EMBL/GenBank/DDBJ databases">
        <title>Bird 10,000 Genomes (B10K) Project - Family phase.</title>
        <authorList>
            <person name="Zhang G."/>
        </authorList>
    </citation>
    <scope>NUCLEOTIDE SEQUENCE</scope>
    <source>
        <strain evidence="4">B10K-DU-002-28</strain>
        <tissue evidence="4">Muscle</tissue>
    </source>
</reference>
<keyword evidence="5" id="KW-1185">Reference proteome</keyword>
<evidence type="ECO:0000256" key="1">
    <source>
        <dbReference type="SAM" id="Coils"/>
    </source>
</evidence>
<dbReference type="Pfam" id="PF02759">
    <property type="entry name" value="RUN"/>
    <property type="match status" value="1"/>
</dbReference>
<feature type="compositionally biased region" description="Basic and acidic residues" evidence="2">
    <location>
        <begin position="531"/>
        <end position="545"/>
    </location>
</feature>
<proteinExistence type="predicted"/>
<dbReference type="GO" id="GO:0005776">
    <property type="term" value="C:autophagosome"/>
    <property type="evidence" value="ECO:0007669"/>
    <property type="project" value="TreeGrafter"/>
</dbReference>
<dbReference type="Proteomes" id="UP000620207">
    <property type="component" value="Unassembled WGS sequence"/>
</dbReference>
<dbReference type="CDD" id="cd17698">
    <property type="entry name" value="RUN_FYCO1"/>
    <property type="match status" value="1"/>
</dbReference>
<feature type="coiled-coil region" evidence="1">
    <location>
        <begin position="373"/>
        <end position="477"/>
    </location>
</feature>
<feature type="non-terminal residue" evidence="4">
    <location>
        <position position="1"/>
    </location>
</feature>
<feature type="compositionally biased region" description="Basic and acidic residues" evidence="2">
    <location>
        <begin position="1092"/>
        <end position="1124"/>
    </location>
</feature>
<dbReference type="InterPro" id="IPR004012">
    <property type="entry name" value="Run_dom"/>
</dbReference>
<dbReference type="GO" id="GO:1901098">
    <property type="term" value="P:positive regulation of autophagosome maturation"/>
    <property type="evidence" value="ECO:0007669"/>
    <property type="project" value="TreeGrafter"/>
</dbReference>
<feature type="region of interest" description="Disordered" evidence="2">
    <location>
        <begin position="531"/>
        <end position="555"/>
    </location>
</feature>